<keyword evidence="1" id="KW-0805">Transcription regulation</keyword>
<protein>
    <submittedName>
        <fullName evidence="5">MurR/RpiR family transcriptional regulator</fullName>
    </submittedName>
</protein>
<dbReference type="CDD" id="cd05013">
    <property type="entry name" value="SIS_RpiR"/>
    <property type="match status" value="1"/>
</dbReference>
<dbReference type="PROSITE" id="PS51071">
    <property type="entry name" value="HTH_RPIR"/>
    <property type="match status" value="1"/>
</dbReference>
<dbReference type="InterPro" id="IPR001347">
    <property type="entry name" value="SIS_dom"/>
</dbReference>
<evidence type="ECO:0000256" key="3">
    <source>
        <dbReference type="ARBA" id="ARBA00023163"/>
    </source>
</evidence>
<dbReference type="InterPro" id="IPR035472">
    <property type="entry name" value="RpiR-like_SIS"/>
</dbReference>
<dbReference type="Pfam" id="PF01418">
    <property type="entry name" value="HTH_6"/>
    <property type="match status" value="1"/>
</dbReference>
<evidence type="ECO:0000313" key="6">
    <source>
        <dbReference type="Proteomes" id="UP001469365"/>
    </source>
</evidence>
<reference evidence="5 6" key="1">
    <citation type="submission" date="2024-04" db="EMBL/GenBank/DDBJ databases">
        <title>draft genome sequnece of Paenibacillus filicis.</title>
        <authorList>
            <person name="Kim D.-U."/>
        </authorList>
    </citation>
    <scope>NUCLEOTIDE SEQUENCE [LARGE SCALE GENOMIC DNA]</scope>
    <source>
        <strain evidence="5 6">KACC14197</strain>
    </source>
</reference>
<dbReference type="SUPFAM" id="SSF46689">
    <property type="entry name" value="Homeodomain-like"/>
    <property type="match status" value="1"/>
</dbReference>
<dbReference type="InterPro" id="IPR036388">
    <property type="entry name" value="WH-like_DNA-bd_sf"/>
</dbReference>
<gene>
    <name evidence="5" type="ORF">WMW72_22235</name>
</gene>
<dbReference type="Gene3D" id="1.10.10.10">
    <property type="entry name" value="Winged helix-like DNA-binding domain superfamily/Winged helix DNA-binding domain"/>
    <property type="match status" value="1"/>
</dbReference>
<keyword evidence="6" id="KW-1185">Reference proteome</keyword>
<organism evidence="5 6">
    <name type="scientific">Paenibacillus filicis</name>
    <dbReference type="NCBI Taxonomy" id="669464"/>
    <lineage>
        <taxon>Bacteria</taxon>
        <taxon>Bacillati</taxon>
        <taxon>Bacillota</taxon>
        <taxon>Bacilli</taxon>
        <taxon>Bacillales</taxon>
        <taxon>Paenibacillaceae</taxon>
        <taxon>Paenibacillus</taxon>
    </lineage>
</organism>
<keyword evidence="3" id="KW-0804">Transcription</keyword>
<dbReference type="Proteomes" id="UP001469365">
    <property type="component" value="Unassembled WGS sequence"/>
</dbReference>
<dbReference type="PANTHER" id="PTHR30514">
    <property type="entry name" value="GLUCOKINASE"/>
    <property type="match status" value="1"/>
</dbReference>
<feature type="domain" description="HTH rpiR-type" evidence="4">
    <location>
        <begin position="5"/>
        <end position="81"/>
    </location>
</feature>
<proteinExistence type="predicted"/>
<evidence type="ECO:0000256" key="1">
    <source>
        <dbReference type="ARBA" id="ARBA00023015"/>
    </source>
</evidence>
<evidence type="ECO:0000256" key="2">
    <source>
        <dbReference type="ARBA" id="ARBA00023125"/>
    </source>
</evidence>
<dbReference type="SUPFAM" id="SSF53697">
    <property type="entry name" value="SIS domain"/>
    <property type="match status" value="1"/>
</dbReference>
<dbReference type="InterPro" id="IPR046348">
    <property type="entry name" value="SIS_dom_sf"/>
</dbReference>
<dbReference type="EMBL" id="JBBPCC010000016">
    <property type="protein sequence ID" value="MEK8130629.1"/>
    <property type="molecule type" value="Genomic_DNA"/>
</dbReference>
<dbReference type="Gene3D" id="3.40.50.10490">
    <property type="entry name" value="Glucose-6-phosphate isomerase like protein, domain 1"/>
    <property type="match status" value="1"/>
</dbReference>
<dbReference type="InterPro" id="IPR047640">
    <property type="entry name" value="RpiR-like"/>
</dbReference>
<dbReference type="PANTHER" id="PTHR30514:SF18">
    <property type="entry name" value="RPIR-FAMILY TRANSCRIPTIONAL REGULATOR"/>
    <property type="match status" value="1"/>
</dbReference>
<evidence type="ECO:0000313" key="5">
    <source>
        <dbReference type="EMBL" id="MEK8130629.1"/>
    </source>
</evidence>
<dbReference type="InterPro" id="IPR000281">
    <property type="entry name" value="HTH_RpiR"/>
</dbReference>
<evidence type="ECO:0000259" key="4">
    <source>
        <dbReference type="PROSITE" id="PS51071"/>
    </source>
</evidence>
<dbReference type="InterPro" id="IPR009057">
    <property type="entry name" value="Homeodomain-like_sf"/>
</dbReference>
<accession>A0ABU9DP32</accession>
<keyword evidence="2" id="KW-0238">DNA-binding</keyword>
<name>A0ABU9DP32_9BACL</name>
<dbReference type="Pfam" id="PF01380">
    <property type="entry name" value="SIS"/>
    <property type="match status" value="1"/>
</dbReference>
<comment type="caution">
    <text evidence="5">The sequence shown here is derived from an EMBL/GenBank/DDBJ whole genome shotgun (WGS) entry which is preliminary data.</text>
</comment>
<sequence length="292" mass="31849">MPDGETLFGRIQASLSNLSGAKKNVGYYILENWQEAAFLTASRVAQKVGVSESVVVRFAQDIGYSGFPVLQHALQSILQNRLTAITTFGEPESGLLTSKENHDWGATQQIFDLTLKNLQAALLNNPADSFDKAIQLIWSSTRIAVVGSRNARGPATVLAVHLNEIFTNTMLIGSGLDELFDCVRSLGREDLLISVGLPTYGKHTIMATELAFERGVNQITITDSLLSPLVKPATVPLLVQGTSYSFANSHIASLFVIDILLYLITIRGKGRVLQSLEEIDSVNRRFGLVQSE</sequence>